<feature type="compositionally biased region" description="Low complexity" evidence="9">
    <location>
        <begin position="1"/>
        <end position="17"/>
    </location>
</feature>
<name>A0A2I0M198_COLLI</name>
<evidence type="ECO:0000313" key="10">
    <source>
        <dbReference type="EMBL" id="PKK23459.1"/>
    </source>
</evidence>
<evidence type="ECO:0000256" key="6">
    <source>
        <dbReference type="ARBA" id="ARBA00023242"/>
    </source>
</evidence>
<evidence type="ECO:0000256" key="4">
    <source>
        <dbReference type="ARBA" id="ARBA00022454"/>
    </source>
</evidence>
<dbReference type="FunCoup" id="A0A2I0M198">
    <property type="interactions" value="80"/>
</dbReference>
<feature type="coiled-coil region" evidence="8">
    <location>
        <begin position="148"/>
        <end position="192"/>
    </location>
</feature>
<evidence type="ECO:0000313" key="11">
    <source>
        <dbReference type="Proteomes" id="UP000053872"/>
    </source>
</evidence>
<gene>
    <name evidence="10" type="primary">CENPK</name>
    <name evidence="10" type="ORF">A306_00009829</name>
</gene>
<dbReference type="GO" id="GO:0051382">
    <property type="term" value="P:kinetochore assembly"/>
    <property type="evidence" value="ECO:0007669"/>
    <property type="project" value="InterPro"/>
</dbReference>
<dbReference type="InParanoid" id="A0A2I0M198"/>
<feature type="region of interest" description="Disordered" evidence="9">
    <location>
        <begin position="1"/>
        <end position="32"/>
    </location>
</feature>
<proteinExistence type="inferred from homology"/>
<dbReference type="EMBL" id="AKCR02000050">
    <property type="protein sequence ID" value="PKK23459.1"/>
    <property type="molecule type" value="Genomic_DNA"/>
</dbReference>
<dbReference type="Pfam" id="PF11802">
    <property type="entry name" value="CENP-K"/>
    <property type="match status" value="1"/>
</dbReference>
<dbReference type="InterPro" id="IPR020993">
    <property type="entry name" value="Centromere_CenpK"/>
</dbReference>
<dbReference type="GO" id="GO:0000070">
    <property type="term" value="P:mitotic sister chromatid segregation"/>
    <property type="evidence" value="ECO:0007669"/>
    <property type="project" value="TreeGrafter"/>
</dbReference>
<keyword evidence="6" id="KW-0539">Nucleus</keyword>
<dbReference type="STRING" id="8932.A0A2I0M198"/>
<dbReference type="PANTHER" id="PTHR14401">
    <property type="entry name" value="CENTROMERE PROTEIN K"/>
    <property type="match status" value="1"/>
</dbReference>
<evidence type="ECO:0000256" key="8">
    <source>
        <dbReference type="SAM" id="Coils"/>
    </source>
</evidence>
<evidence type="ECO:0000256" key="9">
    <source>
        <dbReference type="SAM" id="MobiDB-lite"/>
    </source>
</evidence>
<keyword evidence="11" id="KW-1185">Reference proteome</keyword>
<comment type="similarity">
    <text evidence="3">Belongs to the CENP-K/MCM22 family.</text>
</comment>
<evidence type="ECO:0000256" key="3">
    <source>
        <dbReference type="ARBA" id="ARBA00005795"/>
    </source>
</evidence>
<sequence length="306" mass="34967">MVTGAGRPSPAPGSGLRRAGGPSRFSGLEPRPGWRPAECIQDIISGPVSPVDAKEGLLYECEHIWKLLEECQSHMLLLGTETLLKSNAKLSMLMTRVRALSVEFRQWQTRCPELISTNPDVLVKLGKQELQKVENDLKMMLSTVASKNRRLEEDLKREQQWLEDQEQILHVLNGIEHEIKAQDEEISQESSKKELLCELQNKMLQLKTSKKDLLNTLHKFIEEHFPLPRKDGIAANKNPSEQPAELITLNEIIEILVSKLTDTPHEPYVTINDSFWVPYIELLLRCGIVLRHPEDPKRIRLEAFHI</sequence>
<evidence type="ECO:0000256" key="2">
    <source>
        <dbReference type="ARBA" id="ARBA00004584"/>
    </source>
</evidence>
<evidence type="ECO:0000256" key="7">
    <source>
        <dbReference type="ARBA" id="ARBA00023328"/>
    </source>
</evidence>
<comment type="caution">
    <text evidence="10">The sequence shown here is derived from an EMBL/GenBank/DDBJ whole genome shotgun (WGS) entry which is preliminary data.</text>
</comment>
<protein>
    <submittedName>
        <fullName evidence="10">Centromere protein K</fullName>
    </submittedName>
</protein>
<reference evidence="10 11" key="1">
    <citation type="journal article" date="2013" name="Science">
        <title>Genomic diversity and evolution of the head crest in the rock pigeon.</title>
        <authorList>
            <person name="Shapiro M.D."/>
            <person name="Kronenberg Z."/>
            <person name="Li C."/>
            <person name="Domyan E.T."/>
            <person name="Pan H."/>
            <person name="Campbell M."/>
            <person name="Tan H."/>
            <person name="Huff C.D."/>
            <person name="Hu H."/>
            <person name="Vickrey A.I."/>
            <person name="Nielsen S.C."/>
            <person name="Stringham S.A."/>
            <person name="Hu H."/>
            <person name="Willerslev E."/>
            <person name="Gilbert M.T."/>
            <person name="Yandell M."/>
            <person name="Zhang G."/>
            <person name="Wang J."/>
        </authorList>
    </citation>
    <scope>NUCLEOTIDE SEQUENCE [LARGE SCALE GENOMIC DNA]</scope>
    <source>
        <tissue evidence="10">Blood</tissue>
    </source>
</reference>
<accession>A0A2I0M198</accession>
<evidence type="ECO:0000256" key="1">
    <source>
        <dbReference type="ARBA" id="ARBA00004123"/>
    </source>
</evidence>
<keyword evidence="5 8" id="KW-0175">Coiled coil</keyword>
<evidence type="ECO:0000256" key="5">
    <source>
        <dbReference type="ARBA" id="ARBA00023054"/>
    </source>
</evidence>
<organism evidence="10 11">
    <name type="scientific">Columba livia</name>
    <name type="common">Rock dove</name>
    <dbReference type="NCBI Taxonomy" id="8932"/>
    <lineage>
        <taxon>Eukaryota</taxon>
        <taxon>Metazoa</taxon>
        <taxon>Chordata</taxon>
        <taxon>Craniata</taxon>
        <taxon>Vertebrata</taxon>
        <taxon>Euteleostomi</taxon>
        <taxon>Archelosauria</taxon>
        <taxon>Archosauria</taxon>
        <taxon>Dinosauria</taxon>
        <taxon>Saurischia</taxon>
        <taxon>Theropoda</taxon>
        <taxon>Coelurosauria</taxon>
        <taxon>Aves</taxon>
        <taxon>Neognathae</taxon>
        <taxon>Neoaves</taxon>
        <taxon>Columbimorphae</taxon>
        <taxon>Columbiformes</taxon>
        <taxon>Columbidae</taxon>
        <taxon>Columba</taxon>
    </lineage>
</organism>
<comment type="subcellular location">
    <subcellularLocation>
        <location evidence="2">Chromosome</location>
        <location evidence="2">Centromere</location>
    </subcellularLocation>
    <subcellularLocation>
        <location evidence="1">Nucleus</location>
    </subcellularLocation>
</comment>
<dbReference type="AlphaFoldDB" id="A0A2I0M198"/>
<keyword evidence="4" id="KW-0158">Chromosome</keyword>
<dbReference type="GO" id="GO:0005634">
    <property type="term" value="C:nucleus"/>
    <property type="evidence" value="ECO:0007669"/>
    <property type="project" value="UniProtKB-SubCell"/>
</dbReference>
<dbReference type="PANTHER" id="PTHR14401:SF6">
    <property type="entry name" value="CENTROMERE PROTEIN K"/>
    <property type="match status" value="1"/>
</dbReference>
<keyword evidence="7" id="KW-0137">Centromere</keyword>
<dbReference type="GO" id="GO:0000775">
    <property type="term" value="C:chromosome, centromeric region"/>
    <property type="evidence" value="ECO:0007669"/>
    <property type="project" value="UniProtKB-SubCell"/>
</dbReference>
<dbReference type="Proteomes" id="UP000053872">
    <property type="component" value="Unassembled WGS sequence"/>
</dbReference>